<gene>
    <name evidence="3" type="ORF">MENT_LOCUS31281</name>
</gene>
<feature type="compositionally biased region" description="Acidic residues" evidence="1">
    <location>
        <begin position="84"/>
        <end position="100"/>
    </location>
</feature>
<dbReference type="AlphaFoldDB" id="A0A6V7VWF6"/>
<accession>A0A6V7VWF6</accession>
<keyword evidence="2" id="KW-0812">Transmembrane</keyword>
<sequence length="230" mass="25478">MAPNSEGLKNVLNELGNIMEVRINGVAYNVENVEPGVTEEIFRGFNDWQRVNNKDNNQNNENNVLEGNGQELVPIEQGNGNDNAGDDAADETEEEEEENLGFENLTIDEKLGKIFMECRKMKRELKECKKKIKKQNSDFCKINEACIKYKMNTNKGFGAFIGAGFSVVIPLLLKYIGMASLFCFPVGAEMYVGFLIFGGLVGGIIGKICTNTEGCVLTSTNNKPEISIKK</sequence>
<protein>
    <submittedName>
        <fullName evidence="3">Uncharacterized protein</fullName>
    </submittedName>
</protein>
<feature type="compositionally biased region" description="Low complexity" evidence="1">
    <location>
        <begin position="72"/>
        <end position="83"/>
    </location>
</feature>
<evidence type="ECO:0000313" key="3">
    <source>
        <dbReference type="EMBL" id="CAD2179286.1"/>
    </source>
</evidence>
<organism evidence="3 4">
    <name type="scientific">Meloidogyne enterolobii</name>
    <name type="common">Root-knot nematode worm</name>
    <name type="synonym">Meloidogyne mayaguensis</name>
    <dbReference type="NCBI Taxonomy" id="390850"/>
    <lineage>
        <taxon>Eukaryota</taxon>
        <taxon>Metazoa</taxon>
        <taxon>Ecdysozoa</taxon>
        <taxon>Nematoda</taxon>
        <taxon>Chromadorea</taxon>
        <taxon>Rhabditida</taxon>
        <taxon>Tylenchina</taxon>
        <taxon>Tylenchomorpha</taxon>
        <taxon>Tylenchoidea</taxon>
        <taxon>Meloidogynidae</taxon>
        <taxon>Meloidogyninae</taxon>
        <taxon>Meloidogyne</taxon>
    </lineage>
</organism>
<dbReference type="Proteomes" id="UP000580250">
    <property type="component" value="Unassembled WGS sequence"/>
</dbReference>
<feature type="transmembrane region" description="Helical" evidence="2">
    <location>
        <begin position="157"/>
        <end position="178"/>
    </location>
</feature>
<feature type="region of interest" description="Disordered" evidence="1">
    <location>
        <begin position="72"/>
        <end position="101"/>
    </location>
</feature>
<evidence type="ECO:0000256" key="2">
    <source>
        <dbReference type="SAM" id="Phobius"/>
    </source>
</evidence>
<evidence type="ECO:0000313" key="4">
    <source>
        <dbReference type="Proteomes" id="UP000580250"/>
    </source>
</evidence>
<comment type="caution">
    <text evidence="3">The sequence shown here is derived from an EMBL/GenBank/DDBJ whole genome shotgun (WGS) entry which is preliminary data.</text>
</comment>
<feature type="transmembrane region" description="Helical" evidence="2">
    <location>
        <begin position="190"/>
        <end position="209"/>
    </location>
</feature>
<keyword evidence="2" id="KW-1133">Transmembrane helix</keyword>
<keyword evidence="2" id="KW-0472">Membrane</keyword>
<proteinExistence type="predicted"/>
<reference evidence="3 4" key="1">
    <citation type="submission" date="2020-08" db="EMBL/GenBank/DDBJ databases">
        <authorList>
            <person name="Koutsovoulos G."/>
            <person name="Danchin GJ E."/>
        </authorList>
    </citation>
    <scope>NUCLEOTIDE SEQUENCE [LARGE SCALE GENOMIC DNA]</scope>
</reference>
<dbReference type="EMBL" id="CAJEWN010000340">
    <property type="protein sequence ID" value="CAD2179286.1"/>
    <property type="molecule type" value="Genomic_DNA"/>
</dbReference>
<evidence type="ECO:0000256" key="1">
    <source>
        <dbReference type="SAM" id="MobiDB-lite"/>
    </source>
</evidence>
<name>A0A6V7VWF6_MELEN</name>